<keyword evidence="3 6" id="KW-0812">Transmembrane</keyword>
<sequence>MAAERATSLRALIGRFLVSGGAMALLDLCLYSGGTLLMHWPPIAAHVVSTLITICVSFAVNRAFVFRAHGTGVRAFVPFLAVTLVTALVIQTLIITGVVHACGALFPRAPEGVVAIAAKIIAVGVAAVCNFVCYRVIFSRSGSARA</sequence>
<comment type="subcellular location">
    <subcellularLocation>
        <location evidence="1">Membrane</location>
        <topology evidence="1">Multi-pass membrane protein</topology>
    </subcellularLocation>
</comment>
<dbReference type="EMBL" id="JAEDAJ010000006">
    <property type="protein sequence ID" value="MBK0332011.1"/>
    <property type="molecule type" value="Genomic_DNA"/>
</dbReference>
<evidence type="ECO:0000256" key="6">
    <source>
        <dbReference type="SAM" id="Phobius"/>
    </source>
</evidence>
<dbReference type="Pfam" id="PF04138">
    <property type="entry name" value="GtrA_DPMS_TM"/>
    <property type="match status" value="1"/>
</dbReference>
<evidence type="ECO:0000313" key="9">
    <source>
        <dbReference type="Proteomes" id="UP000612352"/>
    </source>
</evidence>
<dbReference type="InterPro" id="IPR051401">
    <property type="entry name" value="GtrA_CellWall_Glycosyl"/>
</dbReference>
<reference evidence="8 9" key="1">
    <citation type="submission" date="2020-12" db="EMBL/GenBank/DDBJ databases">
        <title>Brachybacterium sp. MASK1Z-5, whole genome shotgun sequence.</title>
        <authorList>
            <person name="Tuo L."/>
        </authorList>
    </citation>
    <scope>NUCLEOTIDE SEQUENCE [LARGE SCALE GENOMIC DNA]</scope>
    <source>
        <strain evidence="8 9">MASK1Z-5</strain>
    </source>
</reference>
<keyword evidence="5 6" id="KW-0472">Membrane</keyword>
<dbReference type="RefSeq" id="WP_200502856.1">
    <property type="nucleotide sequence ID" value="NZ_JAEDAJ010000006.1"/>
</dbReference>
<feature type="transmembrane region" description="Helical" evidence="6">
    <location>
        <begin position="112"/>
        <end position="137"/>
    </location>
</feature>
<feature type="transmembrane region" description="Helical" evidence="6">
    <location>
        <begin position="76"/>
        <end position="106"/>
    </location>
</feature>
<keyword evidence="4 6" id="KW-1133">Transmembrane helix</keyword>
<comment type="similarity">
    <text evidence="2">Belongs to the GtrA family.</text>
</comment>
<dbReference type="InterPro" id="IPR007267">
    <property type="entry name" value="GtrA_DPMS_TM"/>
</dbReference>
<keyword evidence="9" id="KW-1185">Reference proteome</keyword>
<dbReference type="PANTHER" id="PTHR38459:SF1">
    <property type="entry name" value="PROPHAGE BACTOPRENOL-LINKED GLUCOSE TRANSLOCASE HOMOLOG"/>
    <property type="match status" value="1"/>
</dbReference>
<organism evidence="8 9">
    <name type="scientific">Brachybacterium halotolerans</name>
    <dbReference type="NCBI Taxonomy" id="2795215"/>
    <lineage>
        <taxon>Bacteria</taxon>
        <taxon>Bacillati</taxon>
        <taxon>Actinomycetota</taxon>
        <taxon>Actinomycetes</taxon>
        <taxon>Micrococcales</taxon>
        <taxon>Dermabacteraceae</taxon>
        <taxon>Brachybacterium</taxon>
    </lineage>
</organism>
<gene>
    <name evidence="8" type="ORF">I8D64_11435</name>
</gene>
<dbReference type="PANTHER" id="PTHR38459">
    <property type="entry name" value="PROPHAGE BACTOPRENOL-LINKED GLUCOSE TRANSLOCASE HOMOLOG"/>
    <property type="match status" value="1"/>
</dbReference>
<evidence type="ECO:0000256" key="2">
    <source>
        <dbReference type="ARBA" id="ARBA00009399"/>
    </source>
</evidence>
<evidence type="ECO:0000259" key="7">
    <source>
        <dbReference type="Pfam" id="PF04138"/>
    </source>
</evidence>
<evidence type="ECO:0000256" key="4">
    <source>
        <dbReference type="ARBA" id="ARBA00022989"/>
    </source>
</evidence>
<protein>
    <submittedName>
        <fullName evidence="8">GtrA family protein</fullName>
    </submittedName>
</protein>
<evidence type="ECO:0000256" key="1">
    <source>
        <dbReference type="ARBA" id="ARBA00004141"/>
    </source>
</evidence>
<feature type="transmembrane region" description="Helical" evidence="6">
    <location>
        <begin position="12"/>
        <end position="37"/>
    </location>
</feature>
<evidence type="ECO:0000256" key="5">
    <source>
        <dbReference type="ARBA" id="ARBA00023136"/>
    </source>
</evidence>
<proteinExistence type="inferred from homology"/>
<feature type="transmembrane region" description="Helical" evidence="6">
    <location>
        <begin position="43"/>
        <end position="64"/>
    </location>
</feature>
<evidence type="ECO:0000256" key="3">
    <source>
        <dbReference type="ARBA" id="ARBA00022692"/>
    </source>
</evidence>
<evidence type="ECO:0000313" key="8">
    <source>
        <dbReference type="EMBL" id="MBK0332011.1"/>
    </source>
</evidence>
<comment type="caution">
    <text evidence="8">The sequence shown here is derived from an EMBL/GenBank/DDBJ whole genome shotgun (WGS) entry which is preliminary data.</text>
</comment>
<dbReference type="Proteomes" id="UP000612352">
    <property type="component" value="Unassembled WGS sequence"/>
</dbReference>
<name>A0ABS1BBF7_9MICO</name>
<feature type="domain" description="GtrA/DPMS transmembrane" evidence="7">
    <location>
        <begin position="15"/>
        <end position="137"/>
    </location>
</feature>
<accession>A0ABS1BBF7</accession>